<gene>
    <name evidence="1" type="ORF">GR138_10945</name>
</gene>
<sequence length="55" mass="5790">MAVLEGKEDPEAAREALIKAAEEAGLFIRGDRRCGMAVNLSTVQDAPPVASIAHL</sequence>
<dbReference type="RefSeq" id="WP_160859273.1">
    <property type="nucleotide sequence ID" value="NZ_WUMK01000004.1"/>
</dbReference>
<evidence type="ECO:0000313" key="2">
    <source>
        <dbReference type="Proteomes" id="UP000435802"/>
    </source>
</evidence>
<name>A0A6N8S9R1_9HYPH</name>
<reference evidence="1 2" key="1">
    <citation type="submission" date="2019-12" db="EMBL/GenBank/DDBJ databases">
        <title>Shinella kummerowiae sp. nov., a symbiotic bacterium isolated from root nodules of the herbal legume Kummerowia stipulacea.</title>
        <authorList>
            <person name="Gao J."/>
        </authorList>
    </citation>
    <scope>NUCLEOTIDE SEQUENCE [LARGE SCALE GENOMIC DNA]</scope>
    <source>
        <strain evidence="1 2">CCBAU 25048</strain>
    </source>
</reference>
<protein>
    <submittedName>
        <fullName evidence="1">DUF982 domain-containing protein</fullName>
    </submittedName>
</protein>
<dbReference type="Pfam" id="PF06169">
    <property type="entry name" value="DUF982"/>
    <property type="match status" value="1"/>
</dbReference>
<organism evidence="1 2">
    <name type="scientific">Shinella kummerowiae</name>
    <dbReference type="NCBI Taxonomy" id="417745"/>
    <lineage>
        <taxon>Bacteria</taxon>
        <taxon>Pseudomonadati</taxon>
        <taxon>Pseudomonadota</taxon>
        <taxon>Alphaproteobacteria</taxon>
        <taxon>Hyphomicrobiales</taxon>
        <taxon>Rhizobiaceae</taxon>
        <taxon>Shinella</taxon>
    </lineage>
</organism>
<dbReference type="Proteomes" id="UP000435802">
    <property type="component" value="Unassembled WGS sequence"/>
</dbReference>
<keyword evidence="2" id="KW-1185">Reference proteome</keyword>
<evidence type="ECO:0000313" key="1">
    <source>
        <dbReference type="EMBL" id="MXN45709.1"/>
    </source>
</evidence>
<dbReference type="InterPro" id="IPR010385">
    <property type="entry name" value="DUF982"/>
</dbReference>
<dbReference type="EMBL" id="WUMK01000004">
    <property type="protein sequence ID" value="MXN45709.1"/>
    <property type="molecule type" value="Genomic_DNA"/>
</dbReference>
<proteinExistence type="predicted"/>
<dbReference type="AlphaFoldDB" id="A0A6N8S9R1"/>
<comment type="caution">
    <text evidence="1">The sequence shown here is derived from an EMBL/GenBank/DDBJ whole genome shotgun (WGS) entry which is preliminary data.</text>
</comment>
<accession>A0A6N8S9R1</accession>